<sequence length="217" mass="24503">MSSNLLLRQGLLLPRASRLFSPRRLCLVDKVTCEEEDKGRNEADNMALDIRSYKTQSEPLLWLYIPRILHKSSIVKRPKANISGMPLDEEPLTNELTTSLALVGGFKTLGGLSNPNVVAGIYSLVLFPLDTKTQVQGKNQRPPHNHGKLLRIFFLLIAEDAIVVYIARHVRKDREVIDISGEPGFSAKRRPMYVQVNKAFEYLDKGRETMLSDDTIC</sequence>
<dbReference type="EMBL" id="LN649231">
    <property type="protein sequence ID" value="CEI69750.1"/>
    <property type="molecule type" value="Genomic_DNA"/>
</dbReference>
<dbReference type="Proteomes" id="UP000245910">
    <property type="component" value="Chromosome III"/>
</dbReference>
<protein>
    <submittedName>
        <fullName evidence="1">Uncharacterized protein</fullName>
    </submittedName>
</protein>
<proteinExistence type="predicted"/>
<dbReference type="AlphaFoldDB" id="A0A2L2U2F3"/>
<name>A0A2L2U2F3_9HYPO</name>
<organism evidence="1 2">
    <name type="scientific">Fusarium venenatum</name>
    <dbReference type="NCBI Taxonomy" id="56646"/>
    <lineage>
        <taxon>Eukaryota</taxon>
        <taxon>Fungi</taxon>
        <taxon>Dikarya</taxon>
        <taxon>Ascomycota</taxon>
        <taxon>Pezizomycotina</taxon>
        <taxon>Sordariomycetes</taxon>
        <taxon>Hypocreomycetidae</taxon>
        <taxon>Hypocreales</taxon>
        <taxon>Nectriaceae</taxon>
        <taxon>Fusarium</taxon>
    </lineage>
</organism>
<keyword evidence="2" id="KW-1185">Reference proteome</keyword>
<evidence type="ECO:0000313" key="2">
    <source>
        <dbReference type="Proteomes" id="UP000245910"/>
    </source>
</evidence>
<evidence type="ECO:0000313" key="1">
    <source>
        <dbReference type="EMBL" id="CEI69750.1"/>
    </source>
</evidence>
<accession>A0A2L2U2F3</accession>
<reference evidence="2" key="1">
    <citation type="submission" date="2014-10" db="EMBL/GenBank/DDBJ databases">
        <authorList>
            <person name="King R."/>
        </authorList>
    </citation>
    <scope>NUCLEOTIDE SEQUENCE [LARGE SCALE GENOMIC DNA]</scope>
    <source>
        <strain evidence="2">A3/5</strain>
    </source>
</reference>